<gene>
    <name evidence="3" type="ORF">EIP75_08620</name>
</gene>
<name>A0A3R8S8W7_9BURK</name>
<sequence length="186" mass="19565">MKYRQTLALAAGLAMTSLAQAQIFISEPGSNGFNVETSIFNGTSFDITKITFDFTNTLTLDDSHVVIDGAGPQSFTTPAGGTATYFGSGAVFGFNFTSFNTADLFKFRWDPDSAIDDEYGATGLDFIGAKITAVTSNGTYSGVFGRSGNSLDVFAVLTPVPEASTYAMTLAGLLAVGALARRRKAQ</sequence>
<comment type="caution">
    <text evidence="3">The sequence shown here is derived from an EMBL/GenBank/DDBJ whole genome shotgun (WGS) entry which is preliminary data.</text>
</comment>
<feature type="chain" id="PRO_5018716261" evidence="1">
    <location>
        <begin position="22"/>
        <end position="186"/>
    </location>
</feature>
<evidence type="ECO:0000259" key="2">
    <source>
        <dbReference type="Pfam" id="PF07589"/>
    </source>
</evidence>
<dbReference type="Pfam" id="PF07589">
    <property type="entry name" value="PEP-CTERM"/>
    <property type="match status" value="1"/>
</dbReference>
<protein>
    <submittedName>
        <fullName evidence="3">PEP-CTERM sorting domain-containing protein</fullName>
    </submittedName>
</protein>
<evidence type="ECO:0000313" key="4">
    <source>
        <dbReference type="Proteomes" id="UP000269265"/>
    </source>
</evidence>
<proteinExistence type="predicted"/>
<dbReference type="RefSeq" id="WP_125242834.1">
    <property type="nucleotide sequence ID" value="NZ_RSED01000005.1"/>
</dbReference>
<dbReference type="InterPro" id="IPR013424">
    <property type="entry name" value="Ice-binding_C"/>
</dbReference>
<dbReference type="Proteomes" id="UP000269265">
    <property type="component" value="Unassembled WGS sequence"/>
</dbReference>
<dbReference type="OrthoDB" id="8537356at2"/>
<feature type="signal peptide" evidence="1">
    <location>
        <begin position="1"/>
        <end position="21"/>
    </location>
</feature>
<dbReference type="EMBL" id="RSED01000005">
    <property type="protein sequence ID" value="RRS05016.1"/>
    <property type="molecule type" value="Genomic_DNA"/>
</dbReference>
<keyword evidence="4" id="KW-1185">Reference proteome</keyword>
<organism evidence="3 4">
    <name type="scientific">Aquabacterium soli</name>
    <dbReference type="NCBI Taxonomy" id="2493092"/>
    <lineage>
        <taxon>Bacteria</taxon>
        <taxon>Pseudomonadati</taxon>
        <taxon>Pseudomonadota</taxon>
        <taxon>Betaproteobacteria</taxon>
        <taxon>Burkholderiales</taxon>
        <taxon>Aquabacterium</taxon>
    </lineage>
</organism>
<accession>A0A3R8S8W7</accession>
<dbReference type="NCBIfam" id="TIGR02595">
    <property type="entry name" value="PEP_CTERM"/>
    <property type="match status" value="1"/>
</dbReference>
<dbReference type="AlphaFoldDB" id="A0A3R8S8W7"/>
<reference evidence="3 4" key="1">
    <citation type="submission" date="2018-12" db="EMBL/GenBank/DDBJ databases">
        <title>The whole draft genome of Aquabacterium sp. SJQ9.</title>
        <authorList>
            <person name="Sun L."/>
            <person name="Gao X."/>
            <person name="Chen W."/>
            <person name="Huang K."/>
        </authorList>
    </citation>
    <scope>NUCLEOTIDE SEQUENCE [LARGE SCALE GENOMIC DNA]</scope>
    <source>
        <strain evidence="3 4">SJQ9</strain>
    </source>
</reference>
<feature type="domain" description="Ice-binding protein C-terminal" evidence="2">
    <location>
        <begin position="159"/>
        <end position="184"/>
    </location>
</feature>
<keyword evidence="1" id="KW-0732">Signal</keyword>
<evidence type="ECO:0000256" key="1">
    <source>
        <dbReference type="SAM" id="SignalP"/>
    </source>
</evidence>
<evidence type="ECO:0000313" key="3">
    <source>
        <dbReference type="EMBL" id="RRS05016.1"/>
    </source>
</evidence>